<feature type="domain" description="T6SS Phospholipase effector Tle1-like catalytic" evidence="2">
    <location>
        <begin position="187"/>
        <end position="279"/>
    </location>
</feature>
<gene>
    <name evidence="3" type="ORF">R1T40_03475</name>
</gene>
<feature type="region of interest" description="Disordered" evidence="1">
    <location>
        <begin position="250"/>
        <end position="282"/>
    </location>
</feature>
<dbReference type="PANTHER" id="PTHR33840:SF1">
    <property type="entry name" value="TLE1 PHOSPHOLIPASE DOMAIN-CONTAINING PROTEIN"/>
    <property type="match status" value="1"/>
</dbReference>
<sequence length="467" mass="50794">MTTTSDLTKGAEAASADMSGTAGNTVQTCPRVTLEIGVFFDGTGNNTANSIEGGDSGSYGNARSNVSLLHEIYKIGDRWTELADCGSPKTKFSHIYKEGIGTTSGGWDYNPFTLTGAATGMGPEGVEARVYQACLDVGKEIDRLSPLEEPEEIVLDVFGFSRGAAAARYFVNCFRQGYVEYDAYYANRKRARLPEDRNVRIRYIGIFDTVAAVGDGKDDDNGAVNVHVSSAQCERIYHLTAQNEYRENFRLNDNQPGGGEVRRLPGAHSDVGGGYRDPGDRTVVAPTRTRVFGSREQAETARSTAIQTAELARSSREAFWVSEGWIRPNEPRGGFVNTPGPVTMQRAHGVLGSSLRTYTFEEGERLDRPWVQPGLSRIPLRIMYEDAKKAGVPLLAFPATAAEYTVPPELEALAPGMAQGGPTPPPAQTREILRNFGHVSSNYGKIGMSPDKNFERVVYPNEPGKAK</sequence>
<evidence type="ECO:0000313" key="3">
    <source>
        <dbReference type="EMBL" id="WOI33821.1"/>
    </source>
</evidence>
<dbReference type="EMBL" id="CP136704">
    <property type="protein sequence ID" value="WOI33821.1"/>
    <property type="molecule type" value="Genomic_DNA"/>
</dbReference>
<evidence type="ECO:0000256" key="1">
    <source>
        <dbReference type="SAM" id="MobiDB-lite"/>
    </source>
</evidence>
<name>A0ABZ0HH98_TRISK</name>
<dbReference type="Proteomes" id="UP001302666">
    <property type="component" value="Chromosome"/>
</dbReference>
<organism evidence="3 4">
    <name type="scientific">Tritonibacter scottomollicae</name>
    <name type="common">Epibacterium scottomollicae</name>
    <dbReference type="NCBI Taxonomy" id="483013"/>
    <lineage>
        <taxon>Bacteria</taxon>
        <taxon>Pseudomonadati</taxon>
        <taxon>Pseudomonadota</taxon>
        <taxon>Alphaproteobacteria</taxon>
        <taxon>Rhodobacterales</taxon>
        <taxon>Paracoccaceae</taxon>
        <taxon>Tritonibacter</taxon>
    </lineage>
</organism>
<dbReference type="Pfam" id="PF09994">
    <property type="entry name" value="T6SS_Tle1-like_cat"/>
    <property type="match status" value="1"/>
</dbReference>
<accession>A0ABZ0HH98</accession>
<evidence type="ECO:0000313" key="4">
    <source>
        <dbReference type="Proteomes" id="UP001302666"/>
    </source>
</evidence>
<evidence type="ECO:0000259" key="2">
    <source>
        <dbReference type="Pfam" id="PF09994"/>
    </source>
</evidence>
<reference evidence="3 4" key="1">
    <citation type="submission" date="2023-10" db="EMBL/GenBank/DDBJ databases">
        <title>Eight complete genome sequences of bacteria isolated from laboratory stock of Giant Kelp gametophytes.</title>
        <authorList>
            <person name="Tolentino B."/>
            <person name="Nuzhdin S."/>
        </authorList>
    </citation>
    <scope>NUCLEOTIDE SEQUENCE [LARGE SCALE GENOMIC DNA]</scope>
    <source>
        <strain evidence="3 4">LC.270.F.C4</strain>
    </source>
</reference>
<proteinExistence type="predicted"/>
<protein>
    <submittedName>
        <fullName evidence="3">DUF2235 domain-containing protein</fullName>
    </submittedName>
</protein>
<keyword evidence="4" id="KW-1185">Reference proteome</keyword>
<dbReference type="PANTHER" id="PTHR33840">
    <property type="match status" value="1"/>
</dbReference>
<dbReference type="RefSeq" id="WP_317385880.1">
    <property type="nucleotide sequence ID" value="NZ_CP136704.1"/>
</dbReference>
<feature type="region of interest" description="Disordered" evidence="1">
    <location>
        <begin position="1"/>
        <end position="24"/>
    </location>
</feature>
<dbReference type="InterPro" id="IPR018712">
    <property type="entry name" value="Tle1-like_cat"/>
</dbReference>